<proteinExistence type="predicted"/>
<dbReference type="RefSeq" id="WP_379787896.1">
    <property type="nucleotide sequence ID" value="NZ_JBHSHL010000014.1"/>
</dbReference>
<comment type="caution">
    <text evidence="2">The sequence shown here is derived from an EMBL/GenBank/DDBJ whole genome shotgun (WGS) entry which is preliminary data.</text>
</comment>
<evidence type="ECO:0000313" key="3">
    <source>
        <dbReference type="Proteomes" id="UP001595916"/>
    </source>
</evidence>
<feature type="transmembrane region" description="Helical" evidence="1">
    <location>
        <begin position="126"/>
        <end position="148"/>
    </location>
</feature>
<keyword evidence="3" id="KW-1185">Reference proteome</keyword>
<reference evidence="3" key="1">
    <citation type="journal article" date="2019" name="Int. J. Syst. Evol. Microbiol.">
        <title>The Global Catalogue of Microorganisms (GCM) 10K type strain sequencing project: providing services to taxonomists for standard genome sequencing and annotation.</title>
        <authorList>
            <consortium name="The Broad Institute Genomics Platform"/>
            <consortium name="The Broad Institute Genome Sequencing Center for Infectious Disease"/>
            <person name="Wu L."/>
            <person name="Ma J."/>
        </authorList>
    </citation>
    <scope>NUCLEOTIDE SEQUENCE [LARGE SCALE GENOMIC DNA]</scope>
    <source>
        <strain evidence="3">CCUG 46385</strain>
    </source>
</reference>
<dbReference type="Proteomes" id="UP001595916">
    <property type="component" value="Unassembled WGS sequence"/>
</dbReference>
<dbReference type="PANTHER" id="PTHR31446:SF29">
    <property type="entry name" value="ACID PHOSPHATASE_VANADIUM-DEPENDENT HALOPEROXIDASE-RELATED PROTEIN"/>
    <property type="match status" value="1"/>
</dbReference>
<dbReference type="PANTHER" id="PTHR31446">
    <property type="entry name" value="ACID PHOSPHATASE/VANADIUM-DEPENDENT HALOPEROXIDASE-RELATED PROTEIN"/>
    <property type="match status" value="1"/>
</dbReference>
<accession>A0ABV9QKV2</accession>
<dbReference type="EMBL" id="JBHSHL010000014">
    <property type="protein sequence ID" value="MFC4804390.1"/>
    <property type="molecule type" value="Genomic_DNA"/>
</dbReference>
<keyword evidence="1" id="KW-0812">Transmembrane</keyword>
<dbReference type="Pfam" id="PF02681">
    <property type="entry name" value="DUF212"/>
    <property type="match status" value="1"/>
</dbReference>
<evidence type="ECO:0000256" key="1">
    <source>
        <dbReference type="SAM" id="Phobius"/>
    </source>
</evidence>
<keyword evidence="1" id="KW-1133">Transmembrane helix</keyword>
<protein>
    <submittedName>
        <fullName evidence="2">Divergent PAP2 family protein</fullName>
    </submittedName>
</protein>
<keyword evidence="1" id="KW-0472">Membrane</keyword>
<name>A0ABV9QKV2_9FIRM</name>
<feature type="transmembrane region" description="Helical" evidence="1">
    <location>
        <begin position="70"/>
        <end position="90"/>
    </location>
</feature>
<feature type="transmembrane region" description="Helical" evidence="1">
    <location>
        <begin position="12"/>
        <end position="33"/>
    </location>
</feature>
<sequence length="149" mass="16290">MNGISGIVQNKVLMVSILCWFVAQCLKVIFTMIQYRRFDFSRFVGSGGMPSSHSSFVVGLANSIGLVEGYQSTFFALALVFALVVMYDAAGVRQSVGKQATILNQIFEILKNHGGSGKEYEKLKELVGHTPLEVFFGALLGIVLSYVII</sequence>
<organism evidence="2 3">
    <name type="scientific">Filifactor villosus</name>
    <dbReference type="NCBI Taxonomy" id="29374"/>
    <lineage>
        <taxon>Bacteria</taxon>
        <taxon>Bacillati</taxon>
        <taxon>Bacillota</taxon>
        <taxon>Clostridia</taxon>
        <taxon>Peptostreptococcales</taxon>
        <taxon>Filifactoraceae</taxon>
        <taxon>Filifactor</taxon>
    </lineage>
</organism>
<dbReference type="InterPro" id="IPR003832">
    <property type="entry name" value="DUF212"/>
</dbReference>
<gene>
    <name evidence="2" type="ORF">ACFO4R_04775</name>
</gene>
<evidence type="ECO:0000313" key="2">
    <source>
        <dbReference type="EMBL" id="MFC4804390.1"/>
    </source>
</evidence>